<evidence type="ECO:0000313" key="3">
    <source>
        <dbReference type="Proteomes" id="UP000002748"/>
    </source>
</evidence>
<feature type="compositionally biased region" description="Low complexity" evidence="1">
    <location>
        <begin position="384"/>
        <end position="394"/>
    </location>
</feature>
<feature type="region of interest" description="Disordered" evidence="1">
    <location>
        <begin position="551"/>
        <end position="602"/>
    </location>
</feature>
<feature type="compositionally biased region" description="Pro residues" evidence="1">
    <location>
        <begin position="18"/>
        <end position="31"/>
    </location>
</feature>
<feature type="compositionally biased region" description="Basic residues" evidence="1">
    <location>
        <begin position="407"/>
        <end position="419"/>
    </location>
</feature>
<feature type="region of interest" description="Disordered" evidence="1">
    <location>
        <begin position="1"/>
        <end position="77"/>
    </location>
</feature>
<gene>
    <name evidence="2" type="ORF">A1Q1_02481</name>
</gene>
<dbReference type="GeneID" id="25985995"/>
<dbReference type="HOGENOM" id="CLU_342952_0_0_1"/>
<proteinExistence type="predicted"/>
<comment type="caution">
    <text evidence="2">The sequence shown here is derived from an EMBL/GenBank/DDBJ whole genome shotgun (WGS) entry which is preliminary data.</text>
</comment>
<dbReference type="RefSeq" id="XP_014179218.1">
    <property type="nucleotide sequence ID" value="XM_014323743.1"/>
</dbReference>
<feature type="compositionally biased region" description="Low complexity" evidence="1">
    <location>
        <begin position="433"/>
        <end position="447"/>
    </location>
</feature>
<evidence type="ECO:0008006" key="4">
    <source>
        <dbReference type="Google" id="ProtNLM"/>
    </source>
</evidence>
<accession>J4UC03</accession>
<evidence type="ECO:0000313" key="2">
    <source>
        <dbReference type="EMBL" id="EJT48460.1"/>
    </source>
</evidence>
<dbReference type="VEuPathDB" id="FungiDB:A1Q1_02481"/>
<reference evidence="2 3" key="1">
    <citation type="journal article" date="2012" name="Eukaryot. Cell">
        <title>Draft genome sequence of CBS 2479, the standard type strain of Trichosporon asahii.</title>
        <authorList>
            <person name="Yang R.Y."/>
            <person name="Li H.T."/>
            <person name="Zhu H."/>
            <person name="Zhou G.P."/>
            <person name="Wang M."/>
            <person name="Wang L."/>
        </authorList>
    </citation>
    <scope>NUCLEOTIDE SEQUENCE [LARGE SCALE GENOMIC DNA]</scope>
    <source>
        <strain evidence="3">ATCC 90039 / CBS 2479 / JCM 2466 / KCTC 7840 / NCYC 2677 / UAMH 7654</strain>
    </source>
</reference>
<organism evidence="2 3">
    <name type="scientific">Trichosporon asahii var. asahii (strain ATCC 90039 / CBS 2479 / JCM 2466 / KCTC 7840 / NBRC 103889/ NCYC 2677 / UAMH 7654)</name>
    <name type="common">Yeast</name>
    <dbReference type="NCBI Taxonomy" id="1186058"/>
    <lineage>
        <taxon>Eukaryota</taxon>
        <taxon>Fungi</taxon>
        <taxon>Dikarya</taxon>
        <taxon>Basidiomycota</taxon>
        <taxon>Agaricomycotina</taxon>
        <taxon>Tremellomycetes</taxon>
        <taxon>Trichosporonales</taxon>
        <taxon>Trichosporonaceae</taxon>
        <taxon>Trichosporon</taxon>
    </lineage>
</organism>
<dbReference type="KEGG" id="tasa:A1Q1_02481"/>
<dbReference type="AlphaFoldDB" id="J4UC03"/>
<dbReference type="Proteomes" id="UP000002748">
    <property type="component" value="Unassembled WGS sequence"/>
</dbReference>
<feature type="region of interest" description="Disordered" evidence="1">
    <location>
        <begin position="280"/>
        <end position="486"/>
    </location>
</feature>
<dbReference type="EMBL" id="ALBS01000203">
    <property type="protein sequence ID" value="EJT48460.1"/>
    <property type="molecule type" value="Genomic_DNA"/>
</dbReference>
<sequence length="826" mass="87701">MVSFRRLISHRRHHDPAAPAPPPEQADPIAPPASQAHPSQRTSDPPRVVFARGSFTGTPLTDTPEPGSLRSSYGSAVQPAPPVLPPILPSLPVGGPIAPGALLGGPARLSTDAGEVKESSSPVRAAHNREADVYSSLHGDIGVVHVEHPGETRPLLDTSSPSLDSNYSDPFKTPPRSHSNHDVGHKGAHIPTVIYEGDERSRTSTPNTHTPDASRQQSHHSGHSGHSGVSSEATERATPKQSDRPPLSLVHPADENPGNQPGDQVEYLQPLEAIDRISSAEQSGASTPAHFFSSASTPLPHTPRSEPASPPDSPHLSPLHAAGSLPATPDAPLREVSRSPPASRHNTPPPAAPEVSLAPIPSGPEGRHTPIPAAPWGAQKHSDAAPSAPSAASPVDPPPHDCTSHRVLLHGHRGHRGHKHAPETQTSYRPRPESISSTSPSSTEELSQAPTEQHSRFHISMPRWRRDSTSSVSSDEEEVSGPGLRTLEIKADSEEMAAGTRSIAWCDDLKPFHGPVPARLIGGRFPPLELVAEGEKSPLVKAKALPKAGLKRVGSAISSVGSRGSRPGSRAGSHAGSRAGSRPASISGHDDGADNTFGLDLNDALQLSPSPRAVDAEPTPDPTNGSAVAAESSDWLSAWIPPRPAPSKLNLSDPLSGRTYTASRLGASIGSKKIVKFFLGAESGHASNEARAYELTAHSGVTPKWYGAYGGFHPRIGSKGVLRANQVLLYALVMDETGEEVVVEKLWKKEKADPRRAIAKLYQTLHAHGVLHNMPAAEHWRSTKAGFRLVSFSEALFRDDMDEEDWEEVCRAEDRVVLNLLGLSEE</sequence>
<name>J4UC03_TRIAS</name>
<protein>
    <recommendedName>
        <fullName evidence="4">Protein kinase domain-containing protein</fullName>
    </recommendedName>
</protein>
<feature type="region of interest" description="Disordered" evidence="1">
    <location>
        <begin position="151"/>
        <end position="264"/>
    </location>
</feature>
<feature type="compositionally biased region" description="Polar residues" evidence="1">
    <location>
        <begin position="203"/>
        <end position="216"/>
    </location>
</feature>
<evidence type="ECO:0000256" key="1">
    <source>
        <dbReference type="SAM" id="MobiDB-lite"/>
    </source>
</evidence>
<feature type="compositionally biased region" description="Low complexity" evidence="1">
    <location>
        <begin position="155"/>
        <end position="165"/>
    </location>
</feature>
<feature type="compositionally biased region" description="Low complexity" evidence="1">
    <location>
        <begin position="558"/>
        <end position="587"/>
    </location>
</feature>
<feature type="compositionally biased region" description="Basic and acidic residues" evidence="1">
    <location>
        <begin position="233"/>
        <end position="243"/>
    </location>
</feature>